<accession>A0AC35UDK4</accession>
<reference evidence="2" key="1">
    <citation type="submission" date="2016-11" db="UniProtKB">
        <authorList>
            <consortium name="WormBaseParasite"/>
        </authorList>
    </citation>
    <scope>IDENTIFICATION</scope>
    <source>
        <strain evidence="2">KR3021</strain>
    </source>
</reference>
<organism evidence="1 2">
    <name type="scientific">Rhabditophanes sp. KR3021</name>
    <dbReference type="NCBI Taxonomy" id="114890"/>
    <lineage>
        <taxon>Eukaryota</taxon>
        <taxon>Metazoa</taxon>
        <taxon>Ecdysozoa</taxon>
        <taxon>Nematoda</taxon>
        <taxon>Chromadorea</taxon>
        <taxon>Rhabditida</taxon>
        <taxon>Tylenchina</taxon>
        <taxon>Panagrolaimomorpha</taxon>
        <taxon>Strongyloidoidea</taxon>
        <taxon>Alloionematidae</taxon>
        <taxon>Rhabditophanes</taxon>
    </lineage>
</organism>
<proteinExistence type="predicted"/>
<protein>
    <submittedName>
        <fullName evidence="2">SET domain-containing protein</fullName>
    </submittedName>
</protein>
<dbReference type="WBParaSite" id="RSKR_0001008600.1">
    <property type="protein sequence ID" value="RSKR_0001008600.1"/>
    <property type="gene ID" value="RSKR_0001008600"/>
</dbReference>
<evidence type="ECO:0000313" key="1">
    <source>
        <dbReference type="Proteomes" id="UP000095286"/>
    </source>
</evidence>
<sequence length="329" mass="37990">MDKWTSLTQRIPIFNFKATNLTELCKFHDLSTAIIIDPLLEFETHKMGKDSIQLEGISENFNCLVRTKLQSFIKNNDYKHFYEELLALLPKKISKLLDIPTDRCRFFHYIEPYLQIIDPKNGLLLAKTTRYTRDNGMGVKILALRQIKAKEVIFGLIGPTVALTKQEESEMANSDFSITYSLKTKRQLLMVGSSAFVNHDCNPNAYLMTSGNNQFMHVVAIRTIPIWEEITVFYGKHYFGPGNEFCQCQTCEDKKQGAFQQHNKVIFSKKTPDWIAQKLKDIEAITNKNNNSLSQTRRTTRSRLSKSISQDSIRNTYDIMYNNNSDNII</sequence>
<evidence type="ECO:0000313" key="2">
    <source>
        <dbReference type="WBParaSite" id="RSKR_0001008600.1"/>
    </source>
</evidence>
<name>A0AC35UDK4_9BILA</name>
<dbReference type="Proteomes" id="UP000095286">
    <property type="component" value="Unplaced"/>
</dbReference>